<dbReference type="PROSITE" id="PS50294">
    <property type="entry name" value="WD_REPEATS_REGION"/>
    <property type="match status" value="2"/>
</dbReference>
<feature type="region of interest" description="Disordered" evidence="5">
    <location>
        <begin position="120"/>
        <end position="173"/>
    </location>
</feature>
<dbReference type="SUPFAM" id="SSF50978">
    <property type="entry name" value="WD40 repeat-like"/>
    <property type="match status" value="1"/>
</dbReference>
<dbReference type="AlphaFoldDB" id="A0A3N2PKB1"/>
<name>A0A3N2PKB1_SODAK</name>
<protein>
    <recommendedName>
        <fullName evidence="3">Probable cytosolic iron-sulfur protein assembly protein 1</fullName>
    </recommendedName>
</protein>
<feature type="region of interest" description="Disordered" evidence="5">
    <location>
        <begin position="323"/>
        <end position="361"/>
    </location>
</feature>
<feature type="region of interest" description="Disordered" evidence="5">
    <location>
        <begin position="428"/>
        <end position="450"/>
    </location>
</feature>
<keyword evidence="7" id="KW-1185">Reference proteome</keyword>
<dbReference type="GO" id="GO:0016226">
    <property type="term" value="P:iron-sulfur cluster assembly"/>
    <property type="evidence" value="ECO:0007669"/>
    <property type="project" value="UniProtKB-UniRule"/>
</dbReference>
<evidence type="ECO:0000313" key="6">
    <source>
        <dbReference type="EMBL" id="ROT34961.1"/>
    </source>
</evidence>
<dbReference type="HAMAP" id="MF_03037">
    <property type="entry name" value="ciao1"/>
    <property type="match status" value="1"/>
</dbReference>
<proteinExistence type="inferred from homology"/>
<dbReference type="InterPro" id="IPR001680">
    <property type="entry name" value="WD40_rpt"/>
</dbReference>
<dbReference type="SMART" id="SM00320">
    <property type="entry name" value="WD40"/>
    <property type="match status" value="6"/>
</dbReference>
<gene>
    <name evidence="3" type="primary">CIA1</name>
    <name evidence="6" type="ORF">SODALDRAFT_329162</name>
</gene>
<evidence type="ECO:0000256" key="5">
    <source>
        <dbReference type="SAM" id="MobiDB-lite"/>
    </source>
</evidence>
<comment type="similarity">
    <text evidence="3">Belongs to the WD repeat CIA1 family.</text>
</comment>
<evidence type="ECO:0000256" key="3">
    <source>
        <dbReference type="HAMAP-Rule" id="MF_03037"/>
    </source>
</evidence>
<feature type="repeat" description="WD" evidence="4">
    <location>
        <begin position="229"/>
        <end position="272"/>
    </location>
</feature>
<dbReference type="PROSITE" id="PS50082">
    <property type="entry name" value="WD_REPEATS_2"/>
    <property type="match status" value="3"/>
</dbReference>
<comment type="function">
    <text evidence="3">Essential component of the cytosolic iron-sulfur (Fe/S) protein assembly machinery. Required for the maturation of extramitochondrial Fe/S proteins.</text>
</comment>
<dbReference type="Gene3D" id="2.130.10.10">
    <property type="entry name" value="YVTN repeat-like/Quinoprotein amine dehydrogenase"/>
    <property type="match status" value="2"/>
</dbReference>
<evidence type="ECO:0000313" key="7">
    <source>
        <dbReference type="Proteomes" id="UP000272025"/>
    </source>
</evidence>
<dbReference type="InterPro" id="IPR015943">
    <property type="entry name" value="WD40/YVTN_repeat-like_dom_sf"/>
</dbReference>
<dbReference type="InterPro" id="IPR036322">
    <property type="entry name" value="WD40_repeat_dom_sf"/>
</dbReference>
<sequence>MPSTDATPVPAGDNPPLPLAVQLTALPPFKPDLYERAWSSIPHPTLPLLATTHGKTVTVFSLSTLSAHSTLTGGHSRSVRSACWKPNLPPHQLCLVTASFDATAALWRWDGELPFAAAAASSTDGPAEPTLETEVISPSARASRPSSFDPDPDSDTDRADDTNNSGDGSNNKDWEFTLVLEGHDSEIKSAVFSPSGAHLATCSRDQSVWIWEDIGASEHDDEWETVAVLTEHEGDVKSLAWCPDVPGRSVRRGVYGPDVLASASYDSTVRIWREDADGDWVCVAVLEGHEGTVWGVQWEPRPRSDSRFPRLVTYSADGTIRVWTLRQDEDDEEEEKEEKEENEEDGDGEDGRGNRRAAGAGRAGAVGGFGFGLGGIPNTMRRSLREEWYCSAILPAAHTRDVYSVTWSATTGLVASTGGDGVIAIYGEDDGAQGPDGDGDGKAKSEPGPGQWRVLTTIKNAHGPYEVNHITWCRRYDPGAERKGEEEMLVTTGDEGLVRPWQVTIPTTSTPI</sequence>
<dbReference type="Proteomes" id="UP000272025">
    <property type="component" value="Unassembled WGS sequence"/>
</dbReference>
<reference evidence="6 7" key="1">
    <citation type="journal article" date="2018" name="Mol. Ecol.">
        <title>The obligate alkalophilic soda-lake fungus Sodiomyces alkalinus has shifted to a protein diet.</title>
        <authorList>
            <person name="Grum-Grzhimaylo A.A."/>
            <person name="Falkoski D.L."/>
            <person name="van den Heuvel J."/>
            <person name="Valero-Jimenez C.A."/>
            <person name="Min B."/>
            <person name="Choi I.G."/>
            <person name="Lipzen A."/>
            <person name="Daum C.G."/>
            <person name="Aanen D.K."/>
            <person name="Tsang A."/>
            <person name="Henrissat B."/>
            <person name="Bilanenko E.N."/>
            <person name="de Vries R.P."/>
            <person name="van Kan J.A.L."/>
            <person name="Grigoriev I.V."/>
            <person name="Debets A.J.M."/>
        </authorList>
    </citation>
    <scope>NUCLEOTIDE SEQUENCE [LARGE SCALE GENOMIC DNA]</scope>
    <source>
        <strain evidence="6 7">F11</strain>
    </source>
</reference>
<dbReference type="STRING" id="1314773.A0A3N2PKB1"/>
<dbReference type="Pfam" id="PF00400">
    <property type="entry name" value="WD40"/>
    <property type="match status" value="4"/>
</dbReference>
<dbReference type="OrthoDB" id="284782at2759"/>
<dbReference type="PANTHER" id="PTHR19920">
    <property type="entry name" value="WD40 PROTEIN CIAO1"/>
    <property type="match status" value="1"/>
</dbReference>
<evidence type="ECO:0000256" key="4">
    <source>
        <dbReference type="PROSITE-ProRule" id="PRU00221"/>
    </source>
</evidence>
<feature type="repeat" description="WD" evidence="4">
    <location>
        <begin position="286"/>
        <end position="333"/>
    </location>
</feature>
<evidence type="ECO:0000256" key="2">
    <source>
        <dbReference type="ARBA" id="ARBA00022737"/>
    </source>
</evidence>
<accession>A0A3N2PKB1</accession>
<dbReference type="PANTHER" id="PTHR19920:SF0">
    <property type="entry name" value="CYTOSOLIC IRON-SULFUR PROTEIN ASSEMBLY PROTEIN CIAO1-RELATED"/>
    <property type="match status" value="1"/>
</dbReference>
<feature type="repeat" description="WD" evidence="4">
    <location>
        <begin position="180"/>
        <end position="212"/>
    </location>
</feature>
<dbReference type="GO" id="GO:0097361">
    <property type="term" value="C:cytosolic [4Fe-4S] assembly targeting complex"/>
    <property type="evidence" value="ECO:0007669"/>
    <property type="project" value="InterPro"/>
</dbReference>
<keyword evidence="2" id="KW-0677">Repeat</keyword>
<feature type="compositionally biased region" description="Low complexity" evidence="5">
    <location>
        <begin position="137"/>
        <end position="149"/>
    </location>
</feature>
<organism evidence="6 7">
    <name type="scientific">Sodiomyces alkalinus (strain CBS 110278 / VKM F-3762 / F11)</name>
    <name type="common">Alkaliphilic filamentous fungus</name>
    <dbReference type="NCBI Taxonomy" id="1314773"/>
    <lineage>
        <taxon>Eukaryota</taxon>
        <taxon>Fungi</taxon>
        <taxon>Dikarya</taxon>
        <taxon>Ascomycota</taxon>
        <taxon>Pezizomycotina</taxon>
        <taxon>Sordariomycetes</taxon>
        <taxon>Hypocreomycetidae</taxon>
        <taxon>Glomerellales</taxon>
        <taxon>Plectosphaerellaceae</taxon>
        <taxon>Sodiomyces</taxon>
    </lineage>
</organism>
<dbReference type="EMBL" id="ML119062">
    <property type="protein sequence ID" value="ROT34961.1"/>
    <property type="molecule type" value="Genomic_DNA"/>
</dbReference>
<evidence type="ECO:0000256" key="1">
    <source>
        <dbReference type="ARBA" id="ARBA00022574"/>
    </source>
</evidence>
<feature type="compositionally biased region" description="Acidic residues" evidence="5">
    <location>
        <begin position="328"/>
        <end position="348"/>
    </location>
</feature>
<dbReference type="InterPro" id="IPR028608">
    <property type="entry name" value="CIAO1/Cia1"/>
</dbReference>
<keyword evidence="1 4" id="KW-0853">WD repeat</keyword>